<evidence type="ECO:0000313" key="2">
    <source>
        <dbReference type="EMBL" id="KAF4457246.1"/>
    </source>
</evidence>
<dbReference type="CDD" id="cd18186">
    <property type="entry name" value="BTB_POZ_ZBTB_KLHL-like"/>
    <property type="match status" value="1"/>
</dbReference>
<accession>A0A8H4P5T7</accession>
<protein>
    <recommendedName>
        <fullName evidence="1">BTB domain-containing protein</fullName>
    </recommendedName>
</protein>
<proteinExistence type="predicted"/>
<dbReference type="PANTHER" id="PTHR47843">
    <property type="entry name" value="BTB DOMAIN-CONTAINING PROTEIN-RELATED"/>
    <property type="match status" value="1"/>
</dbReference>
<reference evidence="2" key="1">
    <citation type="submission" date="2020-01" db="EMBL/GenBank/DDBJ databases">
        <title>Identification and distribution of gene clusters putatively required for synthesis of sphingolipid metabolism inhibitors in phylogenetically diverse species of the filamentous fungus Fusarium.</title>
        <authorList>
            <person name="Kim H.-S."/>
            <person name="Busman M."/>
            <person name="Brown D.W."/>
            <person name="Divon H."/>
            <person name="Uhlig S."/>
            <person name="Proctor R.H."/>
        </authorList>
    </citation>
    <scope>NUCLEOTIDE SEQUENCE</scope>
    <source>
        <strain evidence="2">NRRL 53441</strain>
    </source>
</reference>
<organism evidence="2 3">
    <name type="scientific">Fusarium austroafricanum</name>
    <dbReference type="NCBI Taxonomy" id="2364996"/>
    <lineage>
        <taxon>Eukaryota</taxon>
        <taxon>Fungi</taxon>
        <taxon>Dikarya</taxon>
        <taxon>Ascomycota</taxon>
        <taxon>Pezizomycotina</taxon>
        <taxon>Sordariomycetes</taxon>
        <taxon>Hypocreomycetidae</taxon>
        <taxon>Hypocreales</taxon>
        <taxon>Nectriaceae</taxon>
        <taxon>Fusarium</taxon>
        <taxon>Fusarium concolor species complex</taxon>
    </lineage>
</organism>
<feature type="domain" description="BTB" evidence="1">
    <location>
        <begin position="7"/>
        <end position="76"/>
    </location>
</feature>
<name>A0A8H4P5T7_9HYPO</name>
<evidence type="ECO:0000259" key="1">
    <source>
        <dbReference type="PROSITE" id="PS50097"/>
    </source>
</evidence>
<dbReference type="EMBL" id="JAADJG010000031">
    <property type="protein sequence ID" value="KAF4457246.1"/>
    <property type="molecule type" value="Genomic_DNA"/>
</dbReference>
<dbReference type="InterPro" id="IPR000210">
    <property type="entry name" value="BTB/POZ_dom"/>
</dbReference>
<gene>
    <name evidence="2" type="ORF">F53441_810</name>
</gene>
<dbReference type="Gene3D" id="3.30.710.10">
    <property type="entry name" value="Potassium Channel Kv1.1, Chain A"/>
    <property type="match status" value="1"/>
</dbReference>
<dbReference type="Proteomes" id="UP000605986">
    <property type="component" value="Unassembled WGS sequence"/>
</dbReference>
<comment type="caution">
    <text evidence="2">The sequence shown here is derived from an EMBL/GenBank/DDBJ whole genome shotgun (WGS) entry which is preliminary data.</text>
</comment>
<keyword evidence="3" id="KW-1185">Reference proteome</keyword>
<evidence type="ECO:0000313" key="3">
    <source>
        <dbReference type="Proteomes" id="UP000605986"/>
    </source>
</evidence>
<dbReference type="AlphaFoldDB" id="A0A8H4P5T7"/>
<sequence>MTIATSKLFTFIVGAHETKFTIHSALVTNQSQVLNVLVNSHFKGSLEGTVKLPSVDEATFLSFWDFVYSGDYGAPQVGNGEDLGSHDDGIGWWEGSTGAEFARLFQECSGQDTRKSTHPHRSPIWNSFFKAWAPKPRPRVSGHWRICPELLTHHARVCVFADYYGVDGLLKIALGRLFSGLEMTVPSGDGWTRVMELPSLTFHNLAPQALQNLVAHYVACHIEVFRSQEGFQDMMQDPQCSMKDLVVECLARRGKKIF</sequence>
<dbReference type="PROSITE" id="PS50097">
    <property type="entry name" value="BTB"/>
    <property type="match status" value="1"/>
</dbReference>
<dbReference type="OrthoDB" id="9997739at2759"/>
<dbReference type="InterPro" id="IPR011333">
    <property type="entry name" value="SKP1/BTB/POZ_sf"/>
</dbReference>
<dbReference type="SUPFAM" id="SSF54695">
    <property type="entry name" value="POZ domain"/>
    <property type="match status" value="1"/>
</dbReference>